<feature type="region of interest" description="Disordered" evidence="1">
    <location>
        <begin position="1"/>
        <end position="25"/>
    </location>
</feature>
<accession>A0ABN9Q5A0</accession>
<dbReference type="EMBL" id="CAUYUJ010002470">
    <property type="protein sequence ID" value="CAK0800916.1"/>
    <property type="molecule type" value="Genomic_DNA"/>
</dbReference>
<dbReference type="Proteomes" id="UP001189429">
    <property type="component" value="Unassembled WGS sequence"/>
</dbReference>
<evidence type="ECO:0000313" key="3">
    <source>
        <dbReference type="EMBL" id="CAK0800916.1"/>
    </source>
</evidence>
<feature type="compositionally biased region" description="Basic and acidic residues" evidence="1">
    <location>
        <begin position="251"/>
        <end position="260"/>
    </location>
</feature>
<evidence type="ECO:0000313" key="4">
    <source>
        <dbReference type="Proteomes" id="UP001189429"/>
    </source>
</evidence>
<reference evidence="3" key="1">
    <citation type="submission" date="2023-10" db="EMBL/GenBank/DDBJ databases">
        <authorList>
            <person name="Chen Y."/>
            <person name="Shah S."/>
            <person name="Dougan E. K."/>
            <person name="Thang M."/>
            <person name="Chan C."/>
        </authorList>
    </citation>
    <scope>NUCLEOTIDE SEQUENCE [LARGE SCALE GENOMIC DNA]</scope>
</reference>
<sequence>SACTQRQAHAARTSGARHSAKAPGGIARAREMAAGAGGGWSAASAVALHARARRRGPARTGRALLLGAAAAGAALASARAVLREAGRSFAAAGGRPDEGVVQGAGGPRGARRREWLAAAGAAGVAGPTPARASEISVFGANLDLSFLDPKAPEDYNKPPADAEVFPSGLVSKILLRPQCALSKFTPPEKLAKCPKAKPYDKAPSYPVEVAKVGHGRFFYVVETWRQFSCPRTVKKRPRGSAWRSGRSPGCRRHEQKCNVG</sequence>
<gene>
    <name evidence="3" type="ORF">PCOR1329_LOCUS8942</name>
</gene>
<keyword evidence="2" id="KW-1133">Transmembrane helix</keyword>
<proteinExistence type="predicted"/>
<evidence type="ECO:0000256" key="1">
    <source>
        <dbReference type="SAM" id="MobiDB-lite"/>
    </source>
</evidence>
<comment type="caution">
    <text evidence="3">The sequence shown here is derived from an EMBL/GenBank/DDBJ whole genome shotgun (WGS) entry which is preliminary data.</text>
</comment>
<organism evidence="3 4">
    <name type="scientific">Prorocentrum cordatum</name>
    <dbReference type="NCBI Taxonomy" id="2364126"/>
    <lineage>
        <taxon>Eukaryota</taxon>
        <taxon>Sar</taxon>
        <taxon>Alveolata</taxon>
        <taxon>Dinophyceae</taxon>
        <taxon>Prorocentrales</taxon>
        <taxon>Prorocentraceae</taxon>
        <taxon>Prorocentrum</taxon>
    </lineage>
</organism>
<name>A0ABN9Q5A0_9DINO</name>
<keyword evidence="2" id="KW-0472">Membrane</keyword>
<feature type="non-terminal residue" evidence="3">
    <location>
        <position position="1"/>
    </location>
</feature>
<feature type="transmembrane region" description="Helical" evidence="2">
    <location>
        <begin position="63"/>
        <end position="82"/>
    </location>
</feature>
<keyword evidence="4" id="KW-1185">Reference proteome</keyword>
<evidence type="ECO:0000256" key="2">
    <source>
        <dbReference type="SAM" id="Phobius"/>
    </source>
</evidence>
<protein>
    <submittedName>
        <fullName evidence="3">Uncharacterized protein</fullName>
    </submittedName>
</protein>
<feature type="region of interest" description="Disordered" evidence="1">
    <location>
        <begin position="237"/>
        <end position="260"/>
    </location>
</feature>
<keyword evidence="2" id="KW-0812">Transmembrane</keyword>